<evidence type="ECO:0000313" key="3">
    <source>
        <dbReference type="Proteomes" id="UP001454036"/>
    </source>
</evidence>
<evidence type="ECO:0000313" key="2">
    <source>
        <dbReference type="EMBL" id="GAA0179673.1"/>
    </source>
</evidence>
<gene>
    <name evidence="2" type="ORF">LIER_30002</name>
</gene>
<protein>
    <submittedName>
        <fullName evidence="2">Uncharacterized protein</fullName>
    </submittedName>
</protein>
<name>A0AAV3RPT8_LITER</name>
<dbReference type="Proteomes" id="UP001454036">
    <property type="component" value="Unassembled WGS sequence"/>
</dbReference>
<accession>A0AAV3RPT8</accession>
<keyword evidence="3" id="KW-1185">Reference proteome</keyword>
<organism evidence="2 3">
    <name type="scientific">Lithospermum erythrorhizon</name>
    <name type="common">Purple gromwell</name>
    <name type="synonym">Lithospermum officinale var. erythrorhizon</name>
    <dbReference type="NCBI Taxonomy" id="34254"/>
    <lineage>
        <taxon>Eukaryota</taxon>
        <taxon>Viridiplantae</taxon>
        <taxon>Streptophyta</taxon>
        <taxon>Embryophyta</taxon>
        <taxon>Tracheophyta</taxon>
        <taxon>Spermatophyta</taxon>
        <taxon>Magnoliopsida</taxon>
        <taxon>eudicotyledons</taxon>
        <taxon>Gunneridae</taxon>
        <taxon>Pentapetalae</taxon>
        <taxon>asterids</taxon>
        <taxon>lamiids</taxon>
        <taxon>Boraginales</taxon>
        <taxon>Boraginaceae</taxon>
        <taxon>Boraginoideae</taxon>
        <taxon>Lithospermeae</taxon>
        <taxon>Lithospermum</taxon>
    </lineage>
</organism>
<proteinExistence type="predicted"/>
<comment type="caution">
    <text evidence="2">The sequence shown here is derived from an EMBL/GenBank/DDBJ whole genome shotgun (WGS) entry which is preliminary data.</text>
</comment>
<dbReference type="EMBL" id="BAABME010010540">
    <property type="protein sequence ID" value="GAA0179673.1"/>
    <property type="molecule type" value="Genomic_DNA"/>
</dbReference>
<sequence length="83" mass="9842">MHGPFWGRLRGQDTGHRPDRSRRRSKRRKTSVLDSSHGLFPLRRRREPSDSPLGACHSKKKKISVWGNRYFREEDEVKIEEVT</sequence>
<evidence type="ECO:0000256" key="1">
    <source>
        <dbReference type="SAM" id="MobiDB-lite"/>
    </source>
</evidence>
<dbReference type="AlphaFoldDB" id="A0AAV3RPT8"/>
<feature type="compositionally biased region" description="Basic residues" evidence="1">
    <location>
        <begin position="19"/>
        <end position="30"/>
    </location>
</feature>
<reference evidence="2 3" key="1">
    <citation type="submission" date="2024-01" db="EMBL/GenBank/DDBJ databases">
        <title>The complete chloroplast genome sequence of Lithospermum erythrorhizon: insights into the phylogenetic relationship among Boraginaceae species and the maternal lineages of purple gromwells.</title>
        <authorList>
            <person name="Okada T."/>
            <person name="Watanabe K."/>
        </authorList>
    </citation>
    <scope>NUCLEOTIDE SEQUENCE [LARGE SCALE GENOMIC DNA]</scope>
</reference>
<feature type="region of interest" description="Disordered" evidence="1">
    <location>
        <begin position="1"/>
        <end position="58"/>
    </location>
</feature>